<feature type="signal peptide" evidence="1">
    <location>
        <begin position="1"/>
        <end position="22"/>
    </location>
</feature>
<accession>A0AAN9BZU5</accession>
<name>A0AAN9BZU5_9CAEN</name>
<feature type="chain" id="PRO_5042845987" description="Choice-of-anchor I domain-containing protein" evidence="1">
    <location>
        <begin position="23"/>
        <end position="586"/>
    </location>
</feature>
<dbReference type="InterPro" id="IPR052956">
    <property type="entry name" value="Mesenchyme-surface_protein"/>
</dbReference>
<feature type="domain" description="Choice-of-anchor I" evidence="2">
    <location>
        <begin position="143"/>
        <end position="485"/>
    </location>
</feature>
<protein>
    <recommendedName>
        <fullName evidence="2">Choice-of-anchor I domain-containing protein</fullName>
    </recommendedName>
</protein>
<dbReference type="EMBL" id="JBAMIC010000001">
    <property type="protein sequence ID" value="KAK7114373.1"/>
    <property type="molecule type" value="Genomic_DNA"/>
</dbReference>
<dbReference type="InterPro" id="IPR011044">
    <property type="entry name" value="Quino_amine_DH_bsu"/>
</dbReference>
<gene>
    <name evidence="3" type="ORF">V1264_000442</name>
</gene>
<dbReference type="NCBIfam" id="NF038117">
    <property type="entry name" value="choice_anch_I"/>
    <property type="match status" value="1"/>
</dbReference>
<dbReference type="PANTHER" id="PTHR46928:SF1">
    <property type="entry name" value="MESENCHYME-SPECIFIC CELL SURFACE GLYCOPROTEIN"/>
    <property type="match status" value="1"/>
</dbReference>
<dbReference type="SUPFAM" id="SSF63825">
    <property type="entry name" value="YWTD domain"/>
    <property type="match status" value="1"/>
</dbReference>
<dbReference type="Proteomes" id="UP001374579">
    <property type="component" value="Unassembled WGS sequence"/>
</dbReference>
<organism evidence="3 4">
    <name type="scientific">Littorina saxatilis</name>
    <dbReference type="NCBI Taxonomy" id="31220"/>
    <lineage>
        <taxon>Eukaryota</taxon>
        <taxon>Metazoa</taxon>
        <taxon>Spiralia</taxon>
        <taxon>Lophotrochozoa</taxon>
        <taxon>Mollusca</taxon>
        <taxon>Gastropoda</taxon>
        <taxon>Caenogastropoda</taxon>
        <taxon>Littorinimorpha</taxon>
        <taxon>Littorinoidea</taxon>
        <taxon>Littorinidae</taxon>
        <taxon>Littorina</taxon>
    </lineage>
</organism>
<reference evidence="3 4" key="1">
    <citation type="submission" date="2024-02" db="EMBL/GenBank/DDBJ databases">
        <title>Chromosome-scale genome assembly of the rough periwinkle Littorina saxatilis.</title>
        <authorList>
            <person name="De Jode A."/>
            <person name="Faria R."/>
            <person name="Formenti G."/>
            <person name="Sims Y."/>
            <person name="Smith T.P."/>
            <person name="Tracey A."/>
            <person name="Wood J.M.D."/>
            <person name="Zagrodzka Z.B."/>
            <person name="Johannesson K."/>
            <person name="Butlin R.K."/>
            <person name="Leder E.H."/>
        </authorList>
    </citation>
    <scope>NUCLEOTIDE SEQUENCE [LARGE SCALE GENOMIC DNA]</scope>
    <source>
        <strain evidence="3">Snail1</strain>
        <tissue evidence="3">Muscle</tissue>
    </source>
</reference>
<evidence type="ECO:0000256" key="1">
    <source>
        <dbReference type="SAM" id="SignalP"/>
    </source>
</evidence>
<dbReference type="InterPro" id="IPR055188">
    <property type="entry name" value="Choice_anch_I"/>
</dbReference>
<keyword evidence="1" id="KW-0732">Signal</keyword>
<dbReference type="Pfam" id="PF22494">
    <property type="entry name" value="choice_anch_I"/>
    <property type="match status" value="1"/>
</dbReference>
<dbReference type="AlphaFoldDB" id="A0AAN9BZU5"/>
<keyword evidence="4" id="KW-1185">Reference proteome</keyword>
<evidence type="ECO:0000313" key="4">
    <source>
        <dbReference type="Proteomes" id="UP001374579"/>
    </source>
</evidence>
<sequence>MLRHNVIPVLSLLAIYLTAGQGIEVTLTRLSTLYLPTYGEGGSVSYPMPSVSIEQLAFEPKGKVIYGVGKDIIHIIGASDAMNLASVDYVIVPNLELTDVEVCDDAVFISYRNDSNRQRGGVLVYQRYDPLTKQMELLHDIPMGSLPDMVYPTKDCTLVVAIENEGFIENGQFYDPPGGVGIVRFPSGIQAKPEVKMLNFTAFDEQFSQLSEKGVRWVFRGNNNNFSDNIEPEYIAFNADYSTAYIALQENNAIAVVDMATDNITAIHGLGFKKWGELDPSDRDGGINMKTWPVYGMYQPDSILCVRWNDQDYIITANEGDAQEYGAPVNFAEETRGKNIDRANISSNVSNDLKEALQDDAKLGRLTISSVDGKNAEGKFERFYTYGARSFSIWRASDMERVYDSGSELEQKVATFRPDIFNSNTVDTRYLNETVDTRSDNKGPETESLAAGELDDHLLIFVGNERGSSIAVYSVAKGGLKPTFQTLFTGIPRDNARTWKDIFDARELFAIDPEFMRFFSPSDGLADYPVLLVAGSVSGTVSTLKVEVKKPTVEDDNCPSNIASLPRVHVLVSWMLVCVSLFIVFV</sequence>
<dbReference type="SUPFAM" id="SSF50969">
    <property type="entry name" value="YVTN repeat-like/Quinoprotein amine dehydrogenase"/>
    <property type="match status" value="1"/>
</dbReference>
<comment type="caution">
    <text evidence="3">The sequence shown here is derived from an EMBL/GenBank/DDBJ whole genome shotgun (WGS) entry which is preliminary data.</text>
</comment>
<evidence type="ECO:0000259" key="2">
    <source>
        <dbReference type="Pfam" id="PF22494"/>
    </source>
</evidence>
<proteinExistence type="predicted"/>
<evidence type="ECO:0000313" key="3">
    <source>
        <dbReference type="EMBL" id="KAK7114373.1"/>
    </source>
</evidence>
<dbReference type="PANTHER" id="PTHR46928">
    <property type="entry name" value="MESENCHYME-SPECIFIC CELL SURFACE GLYCOPROTEIN"/>
    <property type="match status" value="1"/>
</dbReference>